<protein>
    <submittedName>
        <fullName evidence="1">Uncharacterized protein</fullName>
    </submittedName>
</protein>
<proteinExistence type="predicted"/>
<evidence type="ECO:0000313" key="1">
    <source>
        <dbReference type="EMBL" id="GFY68738.1"/>
    </source>
</evidence>
<dbReference type="EMBL" id="BMAV01017227">
    <property type="protein sequence ID" value="GFY68738.1"/>
    <property type="molecule type" value="Genomic_DNA"/>
</dbReference>
<keyword evidence="2" id="KW-1185">Reference proteome</keyword>
<organism evidence="1 2">
    <name type="scientific">Trichonephila inaurata madagascariensis</name>
    <dbReference type="NCBI Taxonomy" id="2747483"/>
    <lineage>
        <taxon>Eukaryota</taxon>
        <taxon>Metazoa</taxon>
        <taxon>Ecdysozoa</taxon>
        <taxon>Arthropoda</taxon>
        <taxon>Chelicerata</taxon>
        <taxon>Arachnida</taxon>
        <taxon>Araneae</taxon>
        <taxon>Araneomorphae</taxon>
        <taxon>Entelegynae</taxon>
        <taxon>Araneoidea</taxon>
        <taxon>Nephilidae</taxon>
        <taxon>Trichonephila</taxon>
        <taxon>Trichonephila inaurata</taxon>
    </lineage>
</organism>
<sequence length="173" mass="20480">MHEIKEGKESEESTPLRYFGITRHVLLKSLALFNGSPKLDFHEELQPHEFSDIAEVVNNILRIFRDDFDKILEAGDNIYRDPEIEYVQFLLSRCKLLCLQPTYSSFLLVCAFLCNLILGVGENIECFRILYITEFCFVLNRRFFEGFNDGYQNLQKYSCYEFRTQILHGLYFE</sequence>
<accession>A0A8X6YAL6</accession>
<comment type="caution">
    <text evidence="1">The sequence shown here is derived from an EMBL/GenBank/DDBJ whole genome shotgun (WGS) entry which is preliminary data.</text>
</comment>
<dbReference type="AlphaFoldDB" id="A0A8X6YAL6"/>
<reference evidence="1" key="1">
    <citation type="submission" date="2020-08" db="EMBL/GenBank/DDBJ databases">
        <title>Multicomponent nature underlies the extraordinary mechanical properties of spider dragline silk.</title>
        <authorList>
            <person name="Kono N."/>
            <person name="Nakamura H."/>
            <person name="Mori M."/>
            <person name="Yoshida Y."/>
            <person name="Ohtoshi R."/>
            <person name="Malay A.D."/>
            <person name="Moran D.A.P."/>
            <person name="Tomita M."/>
            <person name="Numata K."/>
            <person name="Arakawa K."/>
        </authorList>
    </citation>
    <scope>NUCLEOTIDE SEQUENCE</scope>
</reference>
<name>A0A8X6YAL6_9ARAC</name>
<gene>
    <name evidence="1" type="ORF">TNIN_418141</name>
</gene>
<dbReference type="Proteomes" id="UP000886998">
    <property type="component" value="Unassembled WGS sequence"/>
</dbReference>
<dbReference type="OrthoDB" id="6439474at2759"/>
<evidence type="ECO:0000313" key="2">
    <source>
        <dbReference type="Proteomes" id="UP000886998"/>
    </source>
</evidence>